<dbReference type="GO" id="GO:0000139">
    <property type="term" value="C:Golgi membrane"/>
    <property type="evidence" value="ECO:0007669"/>
    <property type="project" value="UniProtKB-SubCell"/>
</dbReference>
<dbReference type="FunFam" id="3.90.550.50:FF:000001">
    <property type="entry name" value="Hexosyltransferase"/>
    <property type="match status" value="1"/>
</dbReference>
<evidence type="ECO:0000256" key="8">
    <source>
        <dbReference type="ARBA" id="ARBA00022989"/>
    </source>
</evidence>
<name>A0A3Q3A0A6_KRYMA</name>
<proteinExistence type="inferred from homology"/>
<dbReference type="AlphaFoldDB" id="A0A3Q3A0A6"/>
<dbReference type="GO" id="GO:0008499">
    <property type="term" value="F:N-acetyl-beta-D-glucosaminide beta-(1,3)-galactosyltransferase activity"/>
    <property type="evidence" value="ECO:0007669"/>
    <property type="project" value="TreeGrafter"/>
</dbReference>
<evidence type="ECO:0000256" key="4">
    <source>
        <dbReference type="ARBA" id="ARBA00022676"/>
    </source>
</evidence>
<evidence type="ECO:0000256" key="9">
    <source>
        <dbReference type="ARBA" id="ARBA00023034"/>
    </source>
</evidence>
<dbReference type="GeneID" id="108240044"/>
<dbReference type="OMA" id="THHDILQ"/>
<organism evidence="14 15">
    <name type="scientific">Kryptolebias marmoratus</name>
    <name type="common">Mangrove killifish</name>
    <name type="synonym">Rivulus marmoratus</name>
    <dbReference type="NCBI Taxonomy" id="37003"/>
    <lineage>
        <taxon>Eukaryota</taxon>
        <taxon>Metazoa</taxon>
        <taxon>Chordata</taxon>
        <taxon>Craniata</taxon>
        <taxon>Vertebrata</taxon>
        <taxon>Euteleostomi</taxon>
        <taxon>Actinopterygii</taxon>
        <taxon>Neopterygii</taxon>
        <taxon>Teleostei</taxon>
        <taxon>Neoteleostei</taxon>
        <taxon>Acanthomorphata</taxon>
        <taxon>Ovalentaria</taxon>
        <taxon>Atherinomorphae</taxon>
        <taxon>Cyprinodontiformes</taxon>
        <taxon>Rivulidae</taxon>
        <taxon>Kryptolebias</taxon>
    </lineage>
</organism>
<comment type="subcellular location">
    <subcellularLocation>
        <location evidence="1 13">Golgi apparatus membrane</location>
        <topology evidence="1 13">Single-pass type II membrane protein</topology>
    </subcellularLocation>
</comment>
<keyword evidence="15" id="KW-1185">Reference proteome</keyword>
<dbReference type="KEGG" id="kmr:108240044"/>
<keyword evidence="11 13" id="KW-0472">Membrane</keyword>
<dbReference type="GO" id="GO:0006629">
    <property type="term" value="P:lipid metabolic process"/>
    <property type="evidence" value="ECO:0007669"/>
    <property type="project" value="UniProtKB-KW"/>
</dbReference>
<keyword evidence="8 13" id="KW-1133">Transmembrane helix</keyword>
<evidence type="ECO:0000256" key="1">
    <source>
        <dbReference type="ARBA" id="ARBA00004323"/>
    </source>
</evidence>
<evidence type="ECO:0000256" key="7">
    <source>
        <dbReference type="ARBA" id="ARBA00022968"/>
    </source>
</evidence>
<keyword evidence="9 13" id="KW-0333">Golgi apparatus</keyword>
<accession>A0A3Q3A0A6</accession>
<evidence type="ECO:0000256" key="3">
    <source>
        <dbReference type="ARBA" id="ARBA00008661"/>
    </source>
</evidence>
<reference evidence="14" key="2">
    <citation type="submission" date="2025-09" db="UniProtKB">
        <authorList>
            <consortium name="Ensembl"/>
        </authorList>
    </citation>
    <scope>IDENTIFICATION</scope>
</reference>
<dbReference type="Pfam" id="PF01762">
    <property type="entry name" value="Galactosyl_T"/>
    <property type="match status" value="1"/>
</dbReference>
<keyword evidence="6 13" id="KW-0812">Transmembrane</keyword>
<keyword evidence="12" id="KW-0325">Glycoprotein</keyword>
<dbReference type="GeneTree" id="ENSGT00940000163421"/>
<keyword evidence="7 13" id="KW-0735">Signal-anchor</keyword>
<comment type="similarity">
    <text evidence="3 13">Belongs to the glycosyltransferase 31 family.</text>
</comment>
<evidence type="ECO:0000256" key="13">
    <source>
        <dbReference type="RuleBase" id="RU363063"/>
    </source>
</evidence>
<evidence type="ECO:0000256" key="6">
    <source>
        <dbReference type="ARBA" id="ARBA00022692"/>
    </source>
</evidence>
<evidence type="ECO:0000256" key="2">
    <source>
        <dbReference type="ARBA" id="ARBA00004922"/>
    </source>
</evidence>
<keyword evidence="5" id="KW-0808">Transferase</keyword>
<reference evidence="14" key="1">
    <citation type="submission" date="2025-08" db="UniProtKB">
        <authorList>
            <consortium name="Ensembl"/>
        </authorList>
    </citation>
    <scope>IDENTIFICATION</scope>
</reference>
<dbReference type="Gene3D" id="3.90.550.50">
    <property type="match status" value="1"/>
</dbReference>
<evidence type="ECO:0000256" key="11">
    <source>
        <dbReference type="ARBA" id="ARBA00023136"/>
    </source>
</evidence>
<evidence type="ECO:0000313" key="15">
    <source>
        <dbReference type="Proteomes" id="UP000264800"/>
    </source>
</evidence>
<dbReference type="PANTHER" id="PTHR11214:SF115">
    <property type="entry name" value="HEXOSYLTRANSFERASE"/>
    <property type="match status" value="1"/>
</dbReference>
<keyword evidence="10" id="KW-0443">Lipid metabolism</keyword>
<dbReference type="InterPro" id="IPR002659">
    <property type="entry name" value="Glyco_trans_31"/>
</dbReference>
<comment type="pathway">
    <text evidence="2">Protein modification; protein glycosylation.</text>
</comment>
<sequence length="373" mass="43161">MGGYNTKREKPLWKRARGWLCFLMLSLMMATLIFYSTSILMSWPLPFWKIRSLSNHFYKPTPVGSVHAEADPGMRGRKVQVTVPELQSQNIDHSEYFVKYPHQYRFILDEPIRCHKENPFLVILIPVPPQSRGARDIIRRTWGKDTTVQGQVVNYYFLLGLSKVSNGTEEPEEQILLESQEHHDILQSEFLDSYKNLTIKTMLMFEWLSARCPSTSYAMKVDSDIFLNLHNLVDVLLKAPRQLYMTGLVIRNAQVLRNPNSKWFLPATAFPELVYPPYPMGLGYVFSLDLAKRILEASAHIKAVYIEDVYVGLCMRHLGIELRDPPRSGLFMSYMPFSIDKCYWASVITTMLQNSEQLLDVWKVYKTQAQSGC</sequence>
<dbReference type="RefSeq" id="XP_017278638.1">
    <property type="nucleotide sequence ID" value="XM_017423149.3"/>
</dbReference>
<evidence type="ECO:0000313" key="14">
    <source>
        <dbReference type="Ensembl" id="ENSKMAP00000009165.1"/>
    </source>
</evidence>
<keyword evidence="4 13" id="KW-0328">Glycosyltransferase</keyword>
<dbReference type="EC" id="2.4.1.-" evidence="13"/>
<evidence type="ECO:0000256" key="12">
    <source>
        <dbReference type="ARBA" id="ARBA00023180"/>
    </source>
</evidence>
<protein>
    <recommendedName>
        <fullName evidence="13">Hexosyltransferase</fullName>
        <ecNumber evidence="13">2.4.1.-</ecNumber>
    </recommendedName>
</protein>
<dbReference type="STRING" id="37003.ENSKMAP00000009165"/>
<evidence type="ECO:0000256" key="10">
    <source>
        <dbReference type="ARBA" id="ARBA00023098"/>
    </source>
</evidence>
<evidence type="ECO:0000256" key="5">
    <source>
        <dbReference type="ARBA" id="ARBA00022679"/>
    </source>
</evidence>
<dbReference type="RefSeq" id="XP_017278640.1">
    <property type="nucleotide sequence ID" value="XM_017423151.3"/>
</dbReference>
<feature type="transmembrane region" description="Helical" evidence="13">
    <location>
        <begin position="20"/>
        <end position="43"/>
    </location>
</feature>
<dbReference type="PANTHER" id="PTHR11214">
    <property type="entry name" value="BETA-1,3-N-ACETYLGLUCOSAMINYLTRANSFERASE"/>
    <property type="match status" value="1"/>
</dbReference>
<dbReference type="OrthoDB" id="2139606at2759"/>
<dbReference type="GO" id="GO:0006493">
    <property type="term" value="P:protein O-linked glycosylation"/>
    <property type="evidence" value="ECO:0007669"/>
    <property type="project" value="TreeGrafter"/>
</dbReference>
<dbReference type="Proteomes" id="UP000264800">
    <property type="component" value="Unplaced"/>
</dbReference>
<dbReference type="Ensembl" id="ENSKMAT00000009300.1">
    <property type="protein sequence ID" value="ENSKMAP00000009165.1"/>
    <property type="gene ID" value="ENSKMAG00000006882.1"/>
</dbReference>